<name>A0AAD4BR15_BOLED</name>
<keyword evidence="3" id="KW-0418">Kinase</keyword>
<sequence>MLTVYKEHFPNDLTSQVSREDRDPVASGRLAYVYRGMLQHNGQSIKVAIKTIKAYSGEDGNFSKKQNRLWQEINLWLTLRHANVLPILGTTMSFGQFPAMVFPWVENGTLTSYLEDHDDNCLCRGQIFGLLKDVASGLQYLHSRSIVHGNLSGTNVLICENGSAYISDYGLSMLLTELGGSTFATPFHVWGTLRWTAPELLDLEDDTDEESSRVAPTTQSDVYSFGSIMLQILSGKVPYHYYKHELQVLYAISKGKTPLRPSGIARQRITERQWMFIQQCWSTVNITRSRPSSEDIVEFTERQLADWHTWWLSFLFSARCRSYSLAPPPHSPPEGNNRVLEIDNETGSAPSSSTSDDESSSITDNDLDLVCSYGKPDPHQSQNNYPDIIGIPTSCCYPQTRAGRVSLPVATDTSD</sequence>
<dbReference type="GO" id="GO:0004674">
    <property type="term" value="F:protein serine/threonine kinase activity"/>
    <property type="evidence" value="ECO:0007669"/>
    <property type="project" value="TreeGrafter"/>
</dbReference>
<feature type="domain" description="Protein kinase" evidence="2">
    <location>
        <begin position="19"/>
        <end position="311"/>
    </location>
</feature>
<evidence type="ECO:0000259" key="2">
    <source>
        <dbReference type="PROSITE" id="PS50011"/>
    </source>
</evidence>
<reference evidence="3" key="1">
    <citation type="submission" date="2019-10" db="EMBL/GenBank/DDBJ databases">
        <authorList>
            <consortium name="DOE Joint Genome Institute"/>
            <person name="Kuo A."/>
            <person name="Miyauchi S."/>
            <person name="Kiss E."/>
            <person name="Drula E."/>
            <person name="Kohler A."/>
            <person name="Sanchez-Garcia M."/>
            <person name="Andreopoulos B."/>
            <person name="Barry K.W."/>
            <person name="Bonito G."/>
            <person name="Buee M."/>
            <person name="Carver A."/>
            <person name="Chen C."/>
            <person name="Cichocki N."/>
            <person name="Clum A."/>
            <person name="Culley D."/>
            <person name="Crous P.W."/>
            <person name="Fauchery L."/>
            <person name="Girlanda M."/>
            <person name="Hayes R."/>
            <person name="Keri Z."/>
            <person name="LaButti K."/>
            <person name="Lipzen A."/>
            <person name="Lombard V."/>
            <person name="Magnuson J."/>
            <person name="Maillard F."/>
            <person name="Morin E."/>
            <person name="Murat C."/>
            <person name="Nolan M."/>
            <person name="Ohm R."/>
            <person name="Pangilinan J."/>
            <person name="Pereira M."/>
            <person name="Perotto S."/>
            <person name="Peter M."/>
            <person name="Riley R."/>
            <person name="Sitrit Y."/>
            <person name="Stielow B."/>
            <person name="Szollosi G."/>
            <person name="Zifcakova L."/>
            <person name="Stursova M."/>
            <person name="Spatafora J.W."/>
            <person name="Tedersoo L."/>
            <person name="Vaario L.-M."/>
            <person name="Yamada A."/>
            <person name="Yan M."/>
            <person name="Wang P."/>
            <person name="Xu J."/>
            <person name="Bruns T."/>
            <person name="Baldrian P."/>
            <person name="Vilgalys R."/>
            <person name="Henrissat B."/>
            <person name="Grigoriev I.V."/>
            <person name="Hibbett D."/>
            <person name="Nagy L.G."/>
            <person name="Martin F.M."/>
        </authorList>
    </citation>
    <scope>NUCLEOTIDE SEQUENCE</scope>
    <source>
        <strain evidence="3">BED1</strain>
    </source>
</reference>
<keyword evidence="3" id="KW-0808">Transferase</keyword>
<dbReference type="Pfam" id="PF07714">
    <property type="entry name" value="PK_Tyr_Ser-Thr"/>
    <property type="match status" value="1"/>
</dbReference>
<dbReference type="EMBL" id="WHUW01000018">
    <property type="protein sequence ID" value="KAF8437620.1"/>
    <property type="molecule type" value="Genomic_DNA"/>
</dbReference>
<dbReference type="InterPro" id="IPR001245">
    <property type="entry name" value="Ser-Thr/Tyr_kinase_cat_dom"/>
</dbReference>
<gene>
    <name evidence="3" type="ORF">L210DRAFT_3451214</name>
</gene>
<dbReference type="PROSITE" id="PS50011">
    <property type="entry name" value="PROTEIN_KINASE_DOM"/>
    <property type="match status" value="1"/>
</dbReference>
<protein>
    <submittedName>
        <fullName evidence="3">Kinase-like domain-containing protein</fullName>
    </submittedName>
</protein>
<reference evidence="3" key="2">
    <citation type="journal article" date="2020" name="Nat. Commun.">
        <title>Large-scale genome sequencing of mycorrhizal fungi provides insights into the early evolution of symbiotic traits.</title>
        <authorList>
            <person name="Miyauchi S."/>
            <person name="Kiss E."/>
            <person name="Kuo A."/>
            <person name="Drula E."/>
            <person name="Kohler A."/>
            <person name="Sanchez-Garcia M."/>
            <person name="Morin E."/>
            <person name="Andreopoulos B."/>
            <person name="Barry K.W."/>
            <person name="Bonito G."/>
            <person name="Buee M."/>
            <person name="Carver A."/>
            <person name="Chen C."/>
            <person name="Cichocki N."/>
            <person name="Clum A."/>
            <person name="Culley D."/>
            <person name="Crous P.W."/>
            <person name="Fauchery L."/>
            <person name="Girlanda M."/>
            <person name="Hayes R.D."/>
            <person name="Keri Z."/>
            <person name="LaButti K."/>
            <person name="Lipzen A."/>
            <person name="Lombard V."/>
            <person name="Magnuson J."/>
            <person name="Maillard F."/>
            <person name="Murat C."/>
            <person name="Nolan M."/>
            <person name="Ohm R.A."/>
            <person name="Pangilinan J."/>
            <person name="Pereira M.F."/>
            <person name="Perotto S."/>
            <person name="Peter M."/>
            <person name="Pfister S."/>
            <person name="Riley R."/>
            <person name="Sitrit Y."/>
            <person name="Stielow J.B."/>
            <person name="Szollosi G."/>
            <person name="Zifcakova L."/>
            <person name="Stursova M."/>
            <person name="Spatafora J.W."/>
            <person name="Tedersoo L."/>
            <person name="Vaario L.M."/>
            <person name="Yamada A."/>
            <person name="Yan M."/>
            <person name="Wang P."/>
            <person name="Xu J."/>
            <person name="Bruns T."/>
            <person name="Baldrian P."/>
            <person name="Vilgalys R."/>
            <person name="Dunand C."/>
            <person name="Henrissat B."/>
            <person name="Grigoriev I.V."/>
            <person name="Hibbett D."/>
            <person name="Nagy L.G."/>
            <person name="Martin F.M."/>
        </authorList>
    </citation>
    <scope>NUCLEOTIDE SEQUENCE</scope>
    <source>
        <strain evidence="3">BED1</strain>
    </source>
</reference>
<comment type="caution">
    <text evidence="3">The sequence shown here is derived from an EMBL/GenBank/DDBJ whole genome shotgun (WGS) entry which is preliminary data.</text>
</comment>
<organism evidence="3 4">
    <name type="scientific">Boletus edulis BED1</name>
    <dbReference type="NCBI Taxonomy" id="1328754"/>
    <lineage>
        <taxon>Eukaryota</taxon>
        <taxon>Fungi</taxon>
        <taxon>Dikarya</taxon>
        <taxon>Basidiomycota</taxon>
        <taxon>Agaricomycotina</taxon>
        <taxon>Agaricomycetes</taxon>
        <taxon>Agaricomycetidae</taxon>
        <taxon>Boletales</taxon>
        <taxon>Boletineae</taxon>
        <taxon>Boletaceae</taxon>
        <taxon>Boletoideae</taxon>
        <taxon>Boletus</taxon>
    </lineage>
</organism>
<dbReference type="Proteomes" id="UP001194468">
    <property type="component" value="Unassembled WGS sequence"/>
</dbReference>
<evidence type="ECO:0000313" key="4">
    <source>
        <dbReference type="Proteomes" id="UP001194468"/>
    </source>
</evidence>
<feature type="non-terminal residue" evidence="3">
    <location>
        <position position="415"/>
    </location>
</feature>
<dbReference type="InterPro" id="IPR011009">
    <property type="entry name" value="Kinase-like_dom_sf"/>
</dbReference>
<evidence type="ECO:0000256" key="1">
    <source>
        <dbReference type="SAM" id="MobiDB-lite"/>
    </source>
</evidence>
<dbReference type="SUPFAM" id="SSF56112">
    <property type="entry name" value="Protein kinase-like (PK-like)"/>
    <property type="match status" value="1"/>
</dbReference>
<feature type="region of interest" description="Disordered" evidence="1">
    <location>
        <begin position="327"/>
        <end position="363"/>
    </location>
</feature>
<dbReference type="InterPro" id="IPR000719">
    <property type="entry name" value="Prot_kinase_dom"/>
</dbReference>
<evidence type="ECO:0000313" key="3">
    <source>
        <dbReference type="EMBL" id="KAF8437620.1"/>
    </source>
</evidence>
<dbReference type="GO" id="GO:0005524">
    <property type="term" value="F:ATP binding"/>
    <property type="evidence" value="ECO:0007669"/>
    <property type="project" value="InterPro"/>
</dbReference>
<feature type="compositionally biased region" description="Low complexity" evidence="1">
    <location>
        <begin position="346"/>
        <end position="363"/>
    </location>
</feature>
<keyword evidence="4" id="KW-1185">Reference proteome</keyword>
<accession>A0AAD4BR15</accession>
<dbReference type="Gene3D" id="1.10.510.10">
    <property type="entry name" value="Transferase(Phosphotransferase) domain 1"/>
    <property type="match status" value="1"/>
</dbReference>
<proteinExistence type="predicted"/>
<dbReference type="InterPro" id="IPR051681">
    <property type="entry name" value="Ser/Thr_Kinases-Pseudokinases"/>
</dbReference>
<dbReference type="PANTHER" id="PTHR44329">
    <property type="entry name" value="SERINE/THREONINE-PROTEIN KINASE TNNI3K-RELATED"/>
    <property type="match status" value="1"/>
</dbReference>
<dbReference type="AlphaFoldDB" id="A0AAD4BR15"/>